<proteinExistence type="predicted"/>
<dbReference type="PANTHER" id="PTHR16199">
    <property type="entry name" value="CONDENSIN-2 COMPLEX SUBUNIT G2"/>
    <property type="match status" value="1"/>
</dbReference>
<dbReference type="PANTHER" id="PTHR16199:SF4">
    <property type="entry name" value="CONDENSIN-2 COMPLEX SUBUNIT G2"/>
    <property type="match status" value="1"/>
</dbReference>
<dbReference type="OrthoDB" id="10062843at2759"/>
<dbReference type="AlphaFoldDB" id="A0A1S0UFT6"/>
<sequence>MDCILKVFALEESDIVRKEIVKLLLPSYMKPGLKPDEVIRRIIVMGRESETAALSFHHIVITENLISVGNAVQHAKSLVLAVYKTLRSLEEVDGCETDEAMSLCAEATICESFIRPVRDETSEKFELWNSSHLLLNCLVVMWFPLRLILDNEKYAKENENLRRLITKLFKFAFLRYRNTPILEAIMHLGKTLDDWKEGRVLVLQELLQNDSLDDEKAAIYLEAATSWDFLALLKFIDDAFETVKREVCEDSPPKKRERKSKLTADAFNRSLLYLDRIIKQPEMKHDLEHNYPIYLSRYCKALTSLRQLIMENILQKRLRFSTFTFTFENIICGIRTQYILAVMILTGSKQDEEELLKNMRDDVKWLKESVVPEFLTDLTDEQLDIMIKVFETYIGLWTQQLKTYNTPFAFRAELYDVQWIDNMKNSRGAVRLLVVVIELFKNLIITAKIAEAWLSIYSTLNSCGLLTSNIIAEQAKIIADIVLEGFLVTNKNVLV</sequence>
<dbReference type="KEGG" id="loa:LOAG_18364"/>
<accession>A0A1S0UFT6</accession>
<dbReference type="InParanoid" id="A0A1S0UFT6"/>
<protein>
    <submittedName>
        <fullName evidence="1">Uncharacterized protein</fullName>
    </submittedName>
</protein>
<dbReference type="CTD" id="9944800"/>
<dbReference type="GeneID" id="9944800"/>
<dbReference type="GO" id="GO:0000796">
    <property type="term" value="C:condensin complex"/>
    <property type="evidence" value="ECO:0007669"/>
    <property type="project" value="TreeGrafter"/>
</dbReference>
<evidence type="ECO:0000313" key="1">
    <source>
        <dbReference type="EMBL" id="EJD74301.1"/>
    </source>
</evidence>
<gene>
    <name evidence="1" type="ORF">LOAG_18364</name>
</gene>
<reference evidence="1" key="1">
    <citation type="submission" date="2012-04" db="EMBL/GenBank/DDBJ databases">
        <title>The Genome Sequence of Loa loa.</title>
        <authorList>
            <consortium name="The Broad Institute Genome Sequencing Platform"/>
            <consortium name="Broad Institute Genome Sequencing Center for Infectious Disease"/>
            <person name="Nutman T.B."/>
            <person name="Fink D.L."/>
            <person name="Russ C."/>
            <person name="Young S."/>
            <person name="Zeng Q."/>
            <person name="Gargeya S."/>
            <person name="Alvarado L."/>
            <person name="Berlin A."/>
            <person name="Chapman S.B."/>
            <person name="Chen Z."/>
            <person name="Freedman E."/>
            <person name="Gellesch M."/>
            <person name="Goldberg J."/>
            <person name="Griggs A."/>
            <person name="Gujja S."/>
            <person name="Heilman E.R."/>
            <person name="Heiman D."/>
            <person name="Howarth C."/>
            <person name="Mehta T."/>
            <person name="Neiman D."/>
            <person name="Pearson M."/>
            <person name="Roberts A."/>
            <person name="Saif S."/>
            <person name="Shea T."/>
            <person name="Shenoy N."/>
            <person name="Sisk P."/>
            <person name="Stolte C."/>
            <person name="Sykes S."/>
            <person name="White J."/>
            <person name="Yandava C."/>
            <person name="Haas B."/>
            <person name="Henn M.R."/>
            <person name="Nusbaum C."/>
            <person name="Birren B."/>
        </authorList>
    </citation>
    <scope>NUCLEOTIDE SEQUENCE [LARGE SCALE GENOMIC DNA]</scope>
</reference>
<dbReference type="GO" id="GO:0000070">
    <property type="term" value="P:mitotic sister chromatid segregation"/>
    <property type="evidence" value="ECO:0007669"/>
    <property type="project" value="TreeGrafter"/>
</dbReference>
<dbReference type="GO" id="GO:0005634">
    <property type="term" value="C:nucleus"/>
    <property type="evidence" value="ECO:0007669"/>
    <property type="project" value="TreeGrafter"/>
</dbReference>
<name>A0A1S0UFT6_LOALO</name>
<dbReference type="EMBL" id="JH712343">
    <property type="protein sequence ID" value="EJD74301.1"/>
    <property type="molecule type" value="Genomic_DNA"/>
</dbReference>
<organism evidence="1">
    <name type="scientific">Loa loa</name>
    <name type="common">Eye worm</name>
    <name type="synonym">Filaria loa</name>
    <dbReference type="NCBI Taxonomy" id="7209"/>
    <lineage>
        <taxon>Eukaryota</taxon>
        <taxon>Metazoa</taxon>
        <taxon>Ecdysozoa</taxon>
        <taxon>Nematoda</taxon>
        <taxon>Chromadorea</taxon>
        <taxon>Rhabditida</taxon>
        <taxon>Spirurina</taxon>
        <taxon>Spiruromorpha</taxon>
        <taxon>Filarioidea</taxon>
        <taxon>Onchocercidae</taxon>
        <taxon>Loa</taxon>
    </lineage>
</organism>
<dbReference type="RefSeq" id="XP_003142962.2">
    <property type="nucleotide sequence ID" value="XM_003142914.2"/>
</dbReference>